<dbReference type="Gene3D" id="3.40.50.300">
    <property type="entry name" value="P-loop containing nucleotide triphosphate hydrolases"/>
    <property type="match status" value="1"/>
</dbReference>
<proteinExistence type="predicted"/>
<dbReference type="InterPro" id="IPR000048">
    <property type="entry name" value="IQ_motif_EF-hand-BS"/>
</dbReference>
<comment type="caution">
    <text evidence="4">The sequence shown here is derived from an EMBL/GenBank/DDBJ whole genome shotgun (WGS) entry which is preliminary data.</text>
</comment>
<dbReference type="OMA" id="WFIECRA"/>
<protein>
    <submittedName>
        <fullName evidence="4">IQ and AAA domain-containing protein 1</fullName>
    </submittedName>
</protein>
<sequence length="1041" mass="120907">MESPNASGPEPEPDLMDGLPDADLLLAIEDHQAQSSSVVPVAEPQKKKRAFKRKPAQLPDDYKKLKEIPKVDKEKHSKRWLKAQEMRRGIVRPQRKNQAMKLLKYTSHTYYNNLWAEAQMDMRNLLREERRRGALTGPDRKKMFAILSDIFQRYLLLYKKLDETYDQMVHPQKRILVRRLLDMIIARVLEIRTALVAAEQSEYFYFDELCYIQRIPPEDLDIPIPKYYFFDPSEQTLQRDQWFENIKKRKAQEEADRLDAERKAQAKQLAEDKWLMGDEEGHEHYQHARTMDVSSFLILIQTMERARQGRNRYRITKYMVEEEARALTKKKRAKKRTMDINKAVVIIQKLVRGFLARTRVKRMRDEELELLGLRFSTPGDQSSADRAHIKCTKIAEDLEKAKERRRQARRRNQTIYEEARVAIQQRLQLLEAPEMAERFKYQLRTWMLDVKEKTGKLPAMIPKAEAGGSRFFICPNQLSDEMLEKGREATDKEYAKKKKAERKKEKKKAKAKKAKEKKNAMKGIIDLTVKLDPPAAMDDMISSNIEYNKIWRGRDEKDNPEQKHEEKFIIHEKRQLIGDEVRKAVDTALIAELKVLKEALENKKKKGKKGKRAKAADTGEEDPNAASALSLMRNKRKPRKVKRRPKRPEGEQKKKKKGKDMTKDTPMEFLFQELVDNGIVKRYPEVRLDTLIGSCSLINGEIRSYHEQNPMVAREKKINEERPMPGDANPLPTFGDVKRAIKDICILPMGSKDVHTMSPHIKSILICGPEGSGKHTFVNAICTELHATMFDLTATNIVGKYPGKKGLKMLMHLVDKVGKAVSPLVIKIDNCEKTYARKVPKTDKTEPKRLKKQVGKMLDHFNSGDQILLIGISSEPWMCSAKFLKKDYQKVIYIPRPDYGSRMEIWRHLLISFADYMHKDVHFSLLNKLSDGWTIGKIKKVVDVVISAHKKVLAKAEKDKMYRDEEPWMLMESGGKRVSTMGKKLIRLDQFIEELSTHDPVFVEQDKAWNKFFNQTPLQKARLSNQIGGLETGKKKKKGKK</sequence>
<evidence type="ECO:0000256" key="2">
    <source>
        <dbReference type="SAM" id="MobiDB-lite"/>
    </source>
</evidence>
<evidence type="ECO:0000256" key="1">
    <source>
        <dbReference type="SAM" id="Coils"/>
    </source>
</evidence>
<dbReference type="InterPro" id="IPR052267">
    <property type="entry name" value="N-DRC_Component"/>
</dbReference>
<keyword evidence="5" id="KW-1185">Reference proteome</keyword>
<dbReference type="Proteomes" id="UP000198287">
    <property type="component" value="Unassembled WGS sequence"/>
</dbReference>
<reference evidence="4 5" key="1">
    <citation type="submission" date="2015-12" db="EMBL/GenBank/DDBJ databases">
        <title>The genome of Folsomia candida.</title>
        <authorList>
            <person name="Faddeeva A."/>
            <person name="Derks M.F."/>
            <person name="Anvar Y."/>
            <person name="Smit S."/>
            <person name="Van Straalen N."/>
            <person name="Roelofs D."/>
        </authorList>
    </citation>
    <scope>NUCLEOTIDE SEQUENCE [LARGE SCALE GENOMIC DNA]</scope>
    <source>
        <strain evidence="4 5">VU population</strain>
        <tissue evidence="4">Whole body</tissue>
    </source>
</reference>
<name>A0A226DY36_FOLCA</name>
<dbReference type="Pfam" id="PF00004">
    <property type="entry name" value="AAA"/>
    <property type="match status" value="1"/>
</dbReference>
<dbReference type="SMART" id="SM00015">
    <property type="entry name" value="IQ"/>
    <property type="match status" value="1"/>
</dbReference>
<dbReference type="GO" id="GO:0005524">
    <property type="term" value="F:ATP binding"/>
    <property type="evidence" value="ECO:0007669"/>
    <property type="project" value="InterPro"/>
</dbReference>
<evidence type="ECO:0000313" key="5">
    <source>
        <dbReference type="Proteomes" id="UP000198287"/>
    </source>
</evidence>
<dbReference type="EMBL" id="LNIX01000009">
    <property type="protein sequence ID" value="OXA50193.1"/>
    <property type="molecule type" value="Genomic_DNA"/>
</dbReference>
<keyword evidence="1" id="KW-0175">Coiled coil</keyword>
<dbReference type="AlphaFoldDB" id="A0A226DY36"/>
<evidence type="ECO:0000259" key="3">
    <source>
        <dbReference type="Pfam" id="PF00004"/>
    </source>
</evidence>
<feature type="region of interest" description="Disordered" evidence="2">
    <location>
        <begin position="1"/>
        <end position="58"/>
    </location>
</feature>
<gene>
    <name evidence="4" type="ORF">Fcan01_14844</name>
</gene>
<accession>A0A226DY36</accession>
<feature type="region of interest" description="Disordered" evidence="2">
    <location>
        <begin position="603"/>
        <end position="665"/>
    </location>
</feature>
<feature type="domain" description="ATPase AAA-type core" evidence="3">
    <location>
        <begin position="764"/>
        <end position="895"/>
    </location>
</feature>
<feature type="compositionally biased region" description="Basic residues" evidence="2">
    <location>
        <begin position="495"/>
        <end position="516"/>
    </location>
</feature>
<dbReference type="STRING" id="158441.A0A226DY36"/>
<feature type="region of interest" description="Disordered" evidence="2">
    <location>
        <begin position="489"/>
        <end position="517"/>
    </location>
</feature>
<dbReference type="Pfam" id="PF00612">
    <property type="entry name" value="IQ"/>
    <property type="match status" value="1"/>
</dbReference>
<dbReference type="PANTHER" id="PTHR14690">
    <property type="entry name" value="IQ MOTIF CONTAINING WITH AAA DOMAIN 1"/>
    <property type="match status" value="1"/>
</dbReference>
<feature type="compositionally biased region" description="Basic residues" evidence="2">
    <location>
        <begin position="46"/>
        <end position="55"/>
    </location>
</feature>
<dbReference type="OrthoDB" id="3046016at2759"/>
<feature type="compositionally biased region" description="Basic residues" evidence="2">
    <location>
        <begin position="633"/>
        <end position="646"/>
    </location>
</feature>
<dbReference type="GO" id="GO:0016887">
    <property type="term" value="F:ATP hydrolysis activity"/>
    <property type="evidence" value="ECO:0007669"/>
    <property type="project" value="InterPro"/>
</dbReference>
<dbReference type="PANTHER" id="PTHR14690:SF0">
    <property type="entry name" value="IQ MOTIF CONTAINING WITH AAA DOMAIN 1"/>
    <property type="match status" value="1"/>
</dbReference>
<dbReference type="InterPro" id="IPR027417">
    <property type="entry name" value="P-loop_NTPase"/>
</dbReference>
<feature type="coiled-coil region" evidence="1">
    <location>
        <begin position="391"/>
        <end position="418"/>
    </location>
</feature>
<dbReference type="PROSITE" id="PS50096">
    <property type="entry name" value="IQ"/>
    <property type="match status" value="1"/>
</dbReference>
<organism evidence="4 5">
    <name type="scientific">Folsomia candida</name>
    <name type="common">Springtail</name>
    <dbReference type="NCBI Taxonomy" id="158441"/>
    <lineage>
        <taxon>Eukaryota</taxon>
        <taxon>Metazoa</taxon>
        <taxon>Ecdysozoa</taxon>
        <taxon>Arthropoda</taxon>
        <taxon>Hexapoda</taxon>
        <taxon>Collembola</taxon>
        <taxon>Entomobryomorpha</taxon>
        <taxon>Isotomoidea</taxon>
        <taxon>Isotomidae</taxon>
        <taxon>Proisotominae</taxon>
        <taxon>Folsomia</taxon>
    </lineage>
</organism>
<dbReference type="InterPro" id="IPR003959">
    <property type="entry name" value="ATPase_AAA_core"/>
</dbReference>
<feature type="compositionally biased region" description="Basic residues" evidence="2">
    <location>
        <begin position="603"/>
        <end position="613"/>
    </location>
</feature>
<evidence type="ECO:0000313" key="4">
    <source>
        <dbReference type="EMBL" id="OXA50193.1"/>
    </source>
</evidence>
<dbReference type="SUPFAM" id="SSF52540">
    <property type="entry name" value="P-loop containing nucleoside triphosphate hydrolases"/>
    <property type="match status" value="1"/>
</dbReference>